<evidence type="ECO:0000256" key="1">
    <source>
        <dbReference type="SAM" id="Phobius"/>
    </source>
</evidence>
<gene>
    <name evidence="2" type="ORF">K1718_08280</name>
</gene>
<sequence length="355" mass="39524">MDSLTQFTFGAAISAACLGSKLGPRKAVLIGGLLGTLPDLDVLIPFETKIDQFVYHRGWSHSFFIHAVAAPVIGELILRLFKSLQGNRILVWMTVFLCLTTHALLDSMNAYGARVFWPFFPDPVGTGSIFIIDPVFTVPLLVAVAWAIASTNWSAGLKRILVASLVFSTGYLVWGLIVQQHVHARGKSIFAERGIDVTNVKTVVTPFNTLLWRVIGQADGEYYNLYVSLFDDDHDAVVYKHEFDSALVSCVLDDPEYQKMVWFSDGFVRTDLIDGRIIASDYRLGLTPSYIFRFAIAEYVDGQFKKISPEPILPSISNAGTEFGWLGNRISGRPSIRASEQKFLERNEVQDIAEC</sequence>
<feature type="transmembrane region" description="Helical" evidence="1">
    <location>
        <begin position="125"/>
        <end position="148"/>
    </location>
</feature>
<dbReference type="Proteomes" id="UP001209803">
    <property type="component" value="Chromosome"/>
</dbReference>
<name>A0ABY8F7A2_9HYPH</name>
<dbReference type="Pfam" id="PF04307">
    <property type="entry name" value="YdjM"/>
    <property type="match status" value="1"/>
</dbReference>
<dbReference type="InterPro" id="IPR007404">
    <property type="entry name" value="YdjM-like"/>
</dbReference>
<reference evidence="2 3" key="1">
    <citation type="submission" date="2023-03" db="EMBL/GenBank/DDBJ databases">
        <title>Roseibium porphyridii sp. nov. and Roseibium rhodosorbium sp. nov. isolated from marine algae, Porphyridium cruentum and Rhodosorus marinus, respectively.</title>
        <authorList>
            <person name="Lee M.W."/>
            <person name="Choi B.J."/>
            <person name="Lee J.K."/>
            <person name="Choi D.G."/>
            <person name="Baek J.H."/>
            <person name="Bayburt H."/>
            <person name="Kim J.M."/>
            <person name="Han D.M."/>
            <person name="Kim K.H."/>
            <person name="Jeon C.O."/>
        </authorList>
    </citation>
    <scope>NUCLEOTIDE SEQUENCE [LARGE SCALE GENOMIC DNA]</scope>
    <source>
        <strain evidence="2 3">KMA01</strain>
    </source>
</reference>
<keyword evidence="3" id="KW-1185">Reference proteome</keyword>
<keyword evidence="1" id="KW-1133">Transmembrane helix</keyword>
<feature type="transmembrane region" description="Helical" evidence="1">
    <location>
        <begin position="63"/>
        <end position="81"/>
    </location>
</feature>
<feature type="transmembrane region" description="Helical" evidence="1">
    <location>
        <begin position="160"/>
        <end position="178"/>
    </location>
</feature>
<accession>A0ABY8F7A2</accession>
<protein>
    <submittedName>
        <fullName evidence="2">Metal-dependent hydrolase</fullName>
    </submittedName>
</protein>
<organism evidence="2 3">
    <name type="scientific">Roseibium porphyridii</name>
    <dbReference type="NCBI Taxonomy" id="2866279"/>
    <lineage>
        <taxon>Bacteria</taxon>
        <taxon>Pseudomonadati</taxon>
        <taxon>Pseudomonadota</taxon>
        <taxon>Alphaproteobacteria</taxon>
        <taxon>Hyphomicrobiales</taxon>
        <taxon>Stappiaceae</taxon>
        <taxon>Roseibium</taxon>
    </lineage>
</organism>
<keyword evidence="1" id="KW-0812">Transmembrane</keyword>
<keyword evidence="1" id="KW-0472">Membrane</keyword>
<dbReference type="PANTHER" id="PTHR40031">
    <property type="entry name" value="HYPOTHETICAL MEMBRANE SPANNING PROTEIN"/>
    <property type="match status" value="1"/>
</dbReference>
<dbReference type="EMBL" id="CP120863">
    <property type="protein sequence ID" value="WFE91342.1"/>
    <property type="molecule type" value="Genomic_DNA"/>
</dbReference>
<evidence type="ECO:0000313" key="2">
    <source>
        <dbReference type="EMBL" id="WFE91342.1"/>
    </source>
</evidence>
<dbReference type="InterPro" id="IPR053170">
    <property type="entry name" value="Transcription_regulator"/>
</dbReference>
<dbReference type="PANTHER" id="PTHR40031:SF1">
    <property type="entry name" value="MEMBRANE-BOUND METAL-DEPENDENT HYDROLASE"/>
    <property type="match status" value="1"/>
</dbReference>
<proteinExistence type="predicted"/>
<evidence type="ECO:0000313" key="3">
    <source>
        <dbReference type="Proteomes" id="UP001209803"/>
    </source>
</evidence>
<dbReference type="GO" id="GO:0016787">
    <property type="term" value="F:hydrolase activity"/>
    <property type="evidence" value="ECO:0007669"/>
    <property type="project" value="UniProtKB-KW"/>
</dbReference>
<feature type="transmembrane region" description="Helical" evidence="1">
    <location>
        <begin position="88"/>
        <end position="105"/>
    </location>
</feature>
<keyword evidence="2" id="KW-0378">Hydrolase</keyword>
<dbReference type="RefSeq" id="WP_265683709.1">
    <property type="nucleotide sequence ID" value="NZ_CP120863.1"/>
</dbReference>